<accession>C6V4S9</accession>
<dbReference type="Proteomes" id="UP000001627">
    <property type="component" value="Chromosome"/>
</dbReference>
<sequence length="39" mass="4309">MNFPNRDILDLEVFVSAGSGESLRILLSNEKVWDSAVSV</sequence>
<keyword evidence="2" id="KW-1185">Reference proteome</keyword>
<reference evidence="1 2" key="1">
    <citation type="journal article" date="2009" name="Nucleic Acids Res.">
        <title>Analysis of complete genome sequence of Neorickettsia risticii: causative agent of Potomac horse fever.</title>
        <authorList>
            <person name="Lin M."/>
            <person name="Zhang C."/>
            <person name="Gibson K."/>
            <person name="Rikihisa Y."/>
        </authorList>
    </citation>
    <scope>NUCLEOTIDE SEQUENCE [LARGE SCALE GENOMIC DNA]</scope>
    <source>
        <strain evidence="1 2">Illinois</strain>
    </source>
</reference>
<protein>
    <submittedName>
        <fullName evidence="1">Uncharacterized protein</fullName>
    </submittedName>
</protein>
<gene>
    <name evidence="1" type="ordered locus">NRI_0413</name>
</gene>
<evidence type="ECO:0000313" key="1">
    <source>
        <dbReference type="EMBL" id="ACT69403.1"/>
    </source>
</evidence>
<organism evidence="1 2">
    <name type="scientific">Neorickettsia risticii (strain Illinois)</name>
    <dbReference type="NCBI Taxonomy" id="434131"/>
    <lineage>
        <taxon>Bacteria</taxon>
        <taxon>Pseudomonadati</taxon>
        <taxon>Pseudomonadota</taxon>
        <taxon>Alphaproteobacteria</taxon>
        <taxon>Rickettsiales</taxon>
        <taxon>Anaplasmataceae</taxon>
        <taxon>Neorickettsia</taxon>
    </lineage>
</organism>
<evidence type="ECO:0000313" key="2">
    <source>
        <dbReference type="Proteomes" id="UP000001627"/>
    </source>
</evidence>
<name>C6V4S9_NEORI</name>
<dbReference type="HOGENOM" id="CLU_3313427_0_0_5"/>
<dbReference type="AlphaFoldDB" id="C6V4S9"/>
<dbReference type="EMBL" id="CP001431">
    <property type="protein sequence ID" value="ACT69403.1"/>
    <property type="molecule type" value="Genomic_DNA"/>
</dbReference>
<dbReference type="STRING" id="434131.NRI_0413"/>
<dbReference type="KEGG" id="nri:NRI_0413"/>
<proteinExistence type="predicted"/>